<evidence type="ECO:0000256" key="2">
    <source>
        <dbReference type="SAM" id="MobiDB-lite"/>
    </source>
</evidence>
<reference evidence="4 5" key="1">
    <citation type="journal article" date="2019" name="Sci. Rep.">
        <title>Orb-weaving spider Araneus ventricosus genome elucidates the spidroin gene catalogue.</title>
        <authorList>
            <person name="Kono N."/>
            <person name="Nakamura H."/>
            <person name="Ohtoshi R."/>
            <person name="Moran D.A.P."/>
            <person name="Shinohara A."/>
            <person name="Yoshida Y."/>
            <person name="Fujiwara M."/>
            <person name="Mori M."/>
            <person name="Tomita M."/>
            <person name="Arakawa K."/>
        </authorList>
    </citation>
    <scope>NUCLEOTIDE SEQUENCE [LARGE SCALE GENOMIC DNA]</scope>
</reference>
<comment type="caution">
    <text evidence="4">The sequence shown here is derived from an EMBL/GenBank/DDBJ whole genome shotgun (WGS) entry which is preliminary data.</text>
</comment>
<dbReference type="Proteomes" id="UP000499080">
    <property type="component" value="Unassembled WGS sequence"/>
</dbReference>
<dbReference type="InterPro" id="IPR041588">
    <property type="entry name" value="Integrase_H2C2"/>
</dbReference>
<evidence type="ECO:0000256" key="1">
    <source>
        <dbReference type="PROSITE-ProRule" id="PRU00047"/>
    </source>
</evidence>
<accession>A0A4Y2HX87</accession>
<dbReference type="PROSITE" id="PS50158">
    <property type="entry name" value="ZF_CCHC"/>
    <property type="match status" value="1"/>
</dbReference>
<keyword evidence="5" id="KW-1185">Reference proteome</keyword>
<feature type="non-terminal residue" evidence="4">
    <location>
        <position position="1"/>
    </location>
</feature>
<feature type="domain" description="CCHC-type" evidence="3">
    <location>
        <begin position="291"/>
        <end position="307"/>
    </location>
</feature>
<dbReference type="GO" id="GO:0008270">
    <property type="term" value="F:zinc ion binding"/>
    <property type="evidence" value="ECO:0007669"/>
    <property type="project" value="UniProtKB-KW"/>
</dbReference>
<feature type="region of interest" description="Disordered" evidence="2">
    <location>
        <begin position="405"/>
        <end position="427"/>
    </location>
</feature>
<sequence>RAGKKRREREIEREKQERDREIEREKQERDREIEREREERARAFELQKLELEVRAASAQPVESRHISDQPAKIRMHDVMPRFNPKEDDVSLFLVLFERQAKIMNVPAENQVAQLISLLPPDIVQLIAREPEEDAKKYEYVKALLLQRFKLSAEKFRQLFNKHQKASESTWYDFYYELKNYLEGWLNGLNVKTFEQLKDLMLVDQIKKRTSMEFKEHFMDEWTTIISPTEMVKKIEDFEDKKIEHSHYSKHSDKWNDYRHQKDHRQREDAQQRDRFPNKNQDHSFDERYRPRCFECGSYSHFKPQCPRLKSNEKINCVSSNDDLLETYTIRGLVNGFEKPILPDTGETVDVISQKFVDYAKMTGEHVWAAVVTNDPGRYVLGNKTANLFKDKPFLKLEKINAVMTRSQTKRSTEEDQNKEAEMEQPEEMTHFEIDEEILPQADEEFKEIKQLVEVDSKEFIESQHQSRDLAPLLNEAKTENSSQPNDFKIKENGMLVRRKIDKNEIERELIVVPEKYRDQIKSLCHDSTSGHLGIVKTKDRLARYFYWPNCYKEI</sequence>
<keyword evidence="1" id="KW-0863">Zinc-finger</keyword>
<proteinExistence type="predicted"/>
<dbReference type="GO" id="GO:0003676">
    <property type="term" value="F:nucleic acid binding"/>
    <property type="evidence" value="ECO:0007669"/>
    <property type="project" value="InterPro"/>
</dbReference>
<dbReference type="InterPro" id="IPR038269">
    <property type="entry name" value="SCAN_sf"/>
</dbReference>
<feature type="compositionally biased region" description="Basic and acidic residues" evidence="2">
    <location>
        <begin position="410"/>
        <end position="427"/>
    </location>
</feature>
<dbReference type="OrthoDB" id="10063366at2759"/>
<evidence type="ECO:0000313" key="4">
    <source>
        <dbReference type="EMBL" id="GBM69609.1"/>
    </source>
</evidence>
<dbReference type="EMBL" id="BGPR01104414">
    <property type="protein sequence ID" value="GBM69609.1"/>
    <property type="molecule type" value="Genomic_DNA"/>
</dbReference>
<organism evidence="4 5">
    <name type="scientific">Araneus ventricosus</name>
    <name type="common">Orbweaver spider</name>
    <name type="synonym">Epeira ventricosa</name>
    <dbReference type="NCBI Taxonomy" id="182803"/>
    <lineage>
        <taxon>Eukaryota</taxon>
        <taxon>Metazoa</taxon>
        <taxon>Ecdysozoa</taxon>
        <taxon>Arthropoda</taxon>
        <taxon>Chelicerata</taxon>
        <taxon>Arachnida</taxon>
        <taxon>Araneae</taxon>
        <taxon>Araneomorphae</taxon>
        <taxon>Entelegynae</taxon>
        <taxon>Araneoidea</taxon>
        <taxon>Araneidae</taxon>
        <taxon>Araneus</taxon>
    </lineage>
</organism>
<dbReference type="PANTHER" id="PTHR46888:SF11">
    <property type="entry name" value="SCAN BOX DOMAIN-CONTAINING PROTEIN"/>
    <property type="match status" value="1"/>
</dbReference>
<feature type="compositionally biased region" description="Basic and acidic residues" evidence="2">
    <location>
        <begin position="8"/>
        <end position="37"/>
    </location>
</feature>
<feature type="region of interest" description="Disordered" evidence="2">
    <location>
        <begin position="1"/>
        <end position="37"/>
    </location>
</feature>
<dbReference type="Gene3D" id="1.10.340.70">
    <property type="match status" value="1"/>
</dbReference>
<protein>
    <recommendedName>
        <fullName evidence="3">CCHC-type domain-containing protein</fullName>
    </recommendedName>
</protein>
<gene>
    <name evidence="4" type="ORF">AVEN_91951_1</name>
</gene>
<keyword evidence="1" id="KW-0479">Metal-binding</keyword>
<keyword evidence="1" id="KW-0862">Zinc</keyword>
<dbReference type="InterPro" id="IPR001878">
    <property type="entry name" value="Znf_CCHC"/>
</dbReference>
<name>A0A4Y2HX87_ARAVE</name>
<dbReference type="FunFam" id="1.10.340.70:FF:000001">
    <property type="entry name" value="Retrovirus-related Pol polyprotein from transposon gypsy-like Protein"/>
    <property type="match status" value="1"/>
</dbReference>
<dbReference type="Gene3D" id="1.10.4020.10">
    <property type="entry name" value="DNA breaking-rejoining enzymes"/>
    <property type="match status" value="1"/>
</dbReference>
<dbReference type="PANTHER" id="PTHR46888">
    <property type="entry name" value="ZINC KNUCKLE DOMAINCONTAINING PROTEIN-RELATED"/>
    <property type="match status" value="1"/>
</dbReference>
<dbReference type="AlphaFoldDB" id="A0A4Y2HX87"/>
<evidence type="ECO:0000259" key="3">
    <source>
        <dbReference type="PROSITE" id="PS50158"/>
    </source>
</evidence>
<feature type="region of interest" description="Disordered" evidence="2">
    <location>
        <begin position="251"/>
        <end position="283"/>
    </location>
</feature>
<evidence type="ECO:0000313" key="5">
    <source>
        <dbReference type="Proteomes" id="UP000499080"/>
    </source>
</evidence>
<dbReference type="Pfam" id="PF17921">
    <property type="entry name" value="Integrase_H2C2"/>
    <property type="match status" value="1"/>
</dbReference>
<dbReference type="SUPFAM" id="SSF47353">
    <property type="entry name" value="Retrovirus capsid dimerization domain-like"/>
    <property type="match status" value="1"/>
</dbReference>